<feature type="compositionally biased region" description="Polar residues" evidence="1">
    <location>
        <begin position="10"/>
        <end position="21"/>
    </location>
</feature>
<organism evidence="3 4">
    <name type="scientific">Dendryphion nanum</name>
    <dbReference type="NCBI Taxonomy" id="256645"/>
    <lineage>
        <taxon>Eukaryota</taxon>
        <taxon>Fungi</taxon>
        <taxon>Dikarya</taxon>
        <taxon>Ascomycota</taxon>
        <taxon>Pezizomycotina</taxon>
        <taxon>Dothideomycetes</taxon>
        <taxon>Pleosporomycetidae</taxon>
        <taxon>Pleosporales</taxon>
        <taxon>Torulaceae</taxon>
        <taxon>Dendryphion</taxon>
    </lineage>
</organism>
<evidence type="ECO:0000313" key="4">
    <source>
        <dbReference type="Proteomes" id="UP000700596"/>
    </source>
</evidence>
<dbReference type="GO" id="GO:0042790">
    <property type="term" value="P:nucleolar large rRNA transcription by RNA polymerase I"/>
    <property type="evidence" value="ECO:0007669"/>
    <property type="project" value="TreeGrafter"/>
</dbReference>
<evidence type="ECO:0000313" key="3">
    <source>
        <dbReference type="EMBL" id="KAH7120956.1"/>
    </source>
</evidence>
<feature type="compositionally biased region" description="Basic and acidic residues" evidence="1">
    <location>
        <begin position="107"/>
        <end position="116"/>
    </location>
</feature>
<feature type="region of interest" description="Disordered" evidence="1">
    <location>
        <begin position="51"/>
        <end position="84"/>
    </location>
</feature>
<feature type="region of interest" description="Disordered" evidence="1">
    <location>
        <begin position="180"/>
        <end position="214"/>
    </location>
</feature>
<feature type="compositionally biased region" description="Polar residues" evidence="1">
    <location>
        <begin position="69"/>
        <end position="84"/>
    </location>
</feature>
<comment type="caution">
    <text evidence="3">The sequence shown here is derived from an EMBL/GenBank/DDBJ whole genome shotgun (WGS) entry which is preliminary data.</text>
</comment>
<dbReference type="OrthoDB" id="5346740at2759"/>
<gene>
    <name evidence="3" type="ORF">B0J11DRAFT_533013</name>
</gene>
<dbReference type="EMBL" id="JAGMWT010000010">
    <property type="protein sequence ID" value="KAH7120956.1"/>
    <property type="molecule type" value="Genomic_DNA"/>
</dbReference>
<dbReference type="Proteomes" id="UP000700596">
    <property type="component" value="Unassembled WGS sequence"/>
</dbReference>
<evidence type="ECO:0000256" key="1">
    <source>
        <dbReference type="SAM" id="MobiDB-lite"/>
    </source>
</evidence>
<dbReference type="GO" id="GO:0001164">
    <property type="term" value="F:RNA polymerase I core promoter sequence-specific DNA binding"/>
    <property type="evidence" value="ECO:0007669"/>
    <property type="project" value="TreeGrafter"/>
</dbReference>
<dbReference type="InterPro" id="IPR029178">
    <property type="entry name" value="Ecm11_C"/>
</dbReference>
<dbReference type="PANTHER" id="PTHR28244">
    <property type="entry name" value="RNA POLYMERASE I-SPECIFIC TRANSCRIPTION INITIATION FACTOR RRN11"/>
    <property type="match status" value="1"/>
</dbReference>
<dbReference type="Pfam" id="PF15463">
    <property type="entry name" value="ECM11"/>
    <property type="match status" value="1"/>
</dbReference>
<feature type="domain" description="Extracellular mutant protein 11 C-terminal" evidence="2">
    <location>
        <begin position="384"/>
        <end position="515"/>
    </location>
</feature>
<reference evidence="3" key="1">
    <citation type="journal article" date="2021" name="Nat. Commun.">
        <title>Genetic determinants of endophytism in the Arabidopsis root mycobiome.</title>
        <authorList>
            <person name="Mesny F."/>
            <person name="Miyauchi S."/>
            <person name="Thiergart T."/>
            <person name="Pickel B."/>
            <person name="Atanasova L."/>
            <person name="Karlsson M."/>
            <person name="Huettel B."/>
            <person name="Barry K.W."/>
            <person name="Haridas S."/>
            <person name="Chen C."/>
            <person name="Bauer D."/>
            <person name="Andreopoulos W."/>
            <person name="Pangilinan J."/>
            <person name="LaButti K."/>
            <person name="Riley R."/>
            <person name="Lipzen A."/>
            <person name="Clum A."/>
            <person name="Drula E."/>
            <person name="Henrissat B."/>
            <person name="Kohler A."/>
            <person name="Grigoriev I.V."/>
            <person name="Martin F.M."/>
            <person name="Hacquard S."/>
        </authorList>
    </citation>
    <scope>NUCLEOTIDE SEQUENCE</scope>
    <source>
        <strain evidence="3">MPI-CAGE-CH-0243</strain>
    </source>
</reference>
<name>A0A9P9DLV9_9PLEO</name>
<protein>
    <submittedName>
        <fullName evidence="3">Extracellular mutant protein 11-domain-containing protein</fullName>
    </submittedName>
</protein>
<feature type="region of interest" description="Disordered" evidence="1">
    <location>
        <begin position="278"/>
        <end position="310"/>
    </location>
</feature>
<dbReference type="GO" id="GO:0070860">
    <property type="term" value="C:RNA polymerase I core factor complex"/>
    <property type="evidence" value="ECO:0007669"/>
    <property type="project" value="TreeGrafter"/>
</dbReference>
<feature type="compositionally biased region" description="Acidic residues" evidence="1">
    <location>
        <begin position="118"/>
        <end position="137"/>
    </location>
</feature>
<feature type="region of interest" description="Disordered" evidence="1">
    <location>
        <begin position="107"/>
        <end position="138"/>
    </location>
</feature>
<dbReference type="InterPro" id="IPR053029">
    <property type="entry name" value="RNA_pol_I-specific_init_factor"/>
</dbReference>
<dbReference type="GO" id="GO:0017025">
    <property type="term" value="F:TBP-class protein binding"/>
    <property type="evidence" value="ECO:0007669"/>
    <property type="project" value="TreeGrafter"/>
</dbReference>
<accession>A0A9P9DLV9</accession>
<dbReference type="AlphaFoldDB" id="A0A9P9DLV9"/>
<feature type="compositionally biased region" description="Polar residues" evidence="1">
    <location>
        <begin position="284"/>
        <end position="300"/>
    </location>
</feature>
<dbReference type="PANTHER" id="PTHR28244:SF1">
    <property type="entry name" value="RNA POLYMERASE I-SPECIFIC TRANSCRIPTION INITIATION FACTOR RRN11"/>
    <property type="match status" value="1"/>
</dbReference>
<feature type="region of interest" description="Disordered" evidence="1">
    <location>
        <begin position="1"/>
        <end position="21"/>
    </location>
</feature>
<sequence>MLNFVRQPDMANNVQNGQPSNVRSTRALAGAQAKVTAADMNRHKTKKIQHNEAILGQRETQSARRPYQRSISQDQDPSFQREQNAWETDAESIDTTVKLESILQVEDSQRTHHGLAESDFEEQHEEGENEEREDEHDLEAINSVEIPSDQEFIDQYELKNLPTPERQRVVAGYRERYESGVQEPEHGDMFGANDSYPSTTSGRPDDDPQSAVGISEFGMDGYEEREGITAPTQFQTVNNPISASSRNITRGPVPVLATRTIQQPVNYYKQGATIRATRPTAPTLGSSSGAPNRNIKVQPSQHHRTHYTDNNVPHFPHETNEMHRNTPPGTDQALPKRVVHPSVHRAPRITETEHVPKVATNFAISPAVHTGLQLSQDKVDQVLDYEDKELFGMSYEQLKNEDFDTDPRAEEPRLTEKMRQKPLEERLQHVQKNIDPNHHAEFFTTLPTKEWEDAGDWFLDRFSDIIKRAKDARQHKRKLAQDFEDEVEKRHIHVSKKRHIVETALGGMKSKGQDLIPTPRTPRASKSPAPSKTK</sequence>
<proteinExistence type="predicted"/>
<evidence type="ECO:0000259" key="2">
    <source>
        <dbReference type="Pfam" id="PF15463"/>
    </source>
</evidence>
<keyword evidence="4" id="KW-1185">Reference proteome</keyword>
<feature type="region of interest" description="Disordered" evidence="1">
    <location>
        <begin position="498"/>
        <end position="534"/>
    </location>
</feature>